<accession>A0A9P7G9K8</accession>
<reference evidence="1" key="2">
    <citation type="submission" date="2021-10" db="EMBL/GenBank/DDBJ databases">
        <title>Phylogenomics reveals ancestral predisposition of the termite-cultivated fungus Termitomyces towards a domesticated lifestyle.</title>
        <authorList>
            <person name="Auxier B."/>
            <person name="Grum-Grzhimaylo A."/>
            <person name="Cardenas M.E."/>
            <person name="Lodge J.D."/>
            <person name="Laessoe T."/>
            <person name="Pedersen O."/>
            <person name="Smith M.E."/>
            <person name="Kuyper T.W."/>
            <person name="Franco-Molano E.A."/>
            <person name="Baroni T.J."/>
            <person name="Aanen D.K."/>
        </authorList>
    </citation>
    <scope>NUCLEOTIDE SEQUENCE</scope>
    <source>
        <strain evidence="1">AP01</strain>
        <tissue evidence="1">Mycelium</tissue>
    </source>
</reference>
<organism evidence="1 2">
    <name type="scientific">Asterophora parasitica</name>
    <dbReference type="NCBI Taxonomy" id="117018"/>
    <lineage>
        <taxon>Eukaryota</taxon>
        <taxon>Fungi</taxon>
        <taxon>Dikarya</taxon>
        <taxon>Basidiomycota</taxon>
        <taxon>Agaricomycotina</taxon>
        <taxon>Agaricomycetes</taxon>
        <taxon>Agaricomycetidae</taxon>
        <taxon>Agaricales</taxon>
        <taxon>Tricholomatineae</taxon>
        <taxon>Lyophyllaceae</taxon>
        <taxon>Asterophora</taxon>
    </lineage>
</organism>
<dbReference type="OrthoDB" id="2343366at2759"/>
<evidence type="ECO:0000313" key="1">
    <source>
        <dbReference type="EMBL" id="KAG5646404.1"/>
    </source>
</evidence>
<gene>
    <name evidence="1" type="ORF">DXG03_003454</name>
</gene>
<sequence length="1226" mass="137486">MISAPPDITTSDEKRNTDTFAVVSLVDKNGDSIMDEDEDTSFNRVEAHTSNNVVTQALQASSQMPDGFLDTARSTIHSKETTQLQAIVVASGIGTDLSRPDTDHKLLKSSSPSEASTAPHKYLVMTINGMYRILDLIGEQGSGGLVDFKALDKLMVLPIGVYGDKNVIASLLHSIGTIDDSTSVRKNFKKAYITKYRLYRAEALRNSKDDSSGPRLRSGLYLARVLAEPASREHILAIYWPEDTTWRDDAATSVRRNRITFMRYLTKLADQLICLLSPAQSRSIIWKDEKNESTTADFDDGHMDRLFTFEVAKTNEQEENVTSRPGFNMSSPEIMVDPAMSTFPEVSDSFKLRLVAGETSQAFLRVAYIPSSVKTSVIDGKFAHLELTNLLASGSVELPTDMDDEALLLFIQNGLQTRYPTSCQEWKKRLVMTREECSALERDEMEKMKAELSEGEPTVKNSIIRALLEQSMYPFPMFERVTMLPDDMVEDLSTDASISQLYELYPALEEEIQRVMQADKWKSVSLKKLRDLKKRFVMAEIFLNNSADLDDDKREAWVRKVLDKGYTPPKASLKSILDTAFHLFGFSRDVPPEHITQAEKALGTTSDSDFLSRVSENGDRHHALLVPIAATILEIAHDHVRELIRKDLRYLSEKTRHVQELACGTQIQRLGLSRRANRAQESRQILAKDMQLEALPSARTVKLDYVKFKKSGYSTALRVAMTGKTTTQTEPVLQYQIHVLGLSSDHRHNLQLDPSFIPSPQVEKRLSYSFTLPVEHQILHVQILENRILLVIDDRKEGLSIYLETLNSIGAAIDHGRSRRRLRHDKIGKDISIAYDETKRMLSLCASTRLQLYIFVFDENYTSLQAWGNSLNLAPWYNSNISIVRSCFISGTEEILLIDTSGQARIFSLVTQQFRPASLSLPHIPTAAFASPDGACLVLLFQGPESLTLRAFHWATFGSTAGIPLDISPLTGHGMVLTSMVNRNSVHLLELDSSSNCCRSVALDITKKATEFMFKEKGSRNDAFGQEIGSVCNCLIDSHADVWTRFPVVPAVQRQAITSLTRRQNGILFVTETDGHRFASYFSDLVRSFEQRTRKLTGDELKNIAVKTIPFRDLISSLSSDPWDSSAIRAGEWLVDLLCLIPIHIAITRENRFVPLKDGVTSADLERALLGAEVGRIVDSLSLGWYESIFQSYMTDKVRTTRPSLLAYLITPSLLAGQGRIIDGFV</sequence>
<dbReference type="Proteomes" id="UP000775547">
    <property type="component" value="Unassembled WGS sequence"/>
</dbReference>
<keyword evidence="2" id="KW-1185">Reference proteome</keyword>
<name>A0A9P7G9K8_9AGAR</name>
<protein>
    <submittedName>
        <fullName evidence="1">Uncharacterized protein</fullName>
    </submittedName>
</protein>
<proteinExistence type="predicted"/>
<comment type="caution">
    <text evidence="1">The sequence shown here is derived from an EMBL/GenBank/DDBJ whole genome shotgun (WGS) entry which is preliminary data.</text>
</comment>
<dbReference type="EMBL" id="JABCKV010000021">
    <property type="protein sequence ID" value="KAG5646404.1"/>
    <property type="molecule type" value="Genomic_DNA"/>
</dbReference>
<dbReference type="AlphaFoldDB" id="A0A9P7G9K8"/>
<evidence type="ECO:0000313" key="2">
    <source>
        <dbReference type="Proteomes" id="UP000775547"/>
    </source>
</evidence>
<reference evidence="1" key="1">
    <citation type="submission" date="2020-07" db="EMBL/GenBank/DDBJ databases">
        <authorList>
            <person name="Nieuwenhuis M."/>
            <person name="Van De Peppel L.J.J."/>
        </authorList>
    </citation>
    <scope>NUCLEOTIDE SEQUENCE</scope>
    <source>
        <strain evidence="1">AP01</strain>
        <tissue evidence="1">Mycelium</tissue>
    </source>
</reference>